<keyword evidence="2" id="KW-1185">Reference proteome</keyword>
<proteinExistence type="predicted"/>
<accession>A0A934MEI0</accession>
<dbReference type="InterPro" id="IPR029058">
    <property type="entry name" value="AB_hydrolase_fold"/>
</dbReference>
<dbReference type="Proteomes" id="UP000602087">
    <property type="component" value="Unassembled WGS sequence"/>
</dbReference>
<organism evidence="1 2">
    <name type="scientific">Sanguibacter suaedae</name>
    <dbReference type="NCBI Taxonomy" id="2795737"/>
    <lineage>
        <taxon>Bacteria</taxon>
        <taxon>Bacillati</taxon>
        <taxon>Actinomycetota</taxon>
        <taxon>Actinomycetes</taxon>
        <taxon>Micrococcales</taxon>
        <taxon>Sanguibacteraceae</taxon>
        <taxon>Sanguibacter</taxon>
    </lineage>
</organism>
<evidence type="ECO:0000313" key="2">
    <source>
        <dbReference type="Proteomes" id="UP000602087"/>
    </source>
</evidence>
<comment type="caution">
    <text evidence="1">The sequence shown here is derived from an EMBL/GenBank/DDBJ whole genome shotgun (WGS) entry which is preliminary data.</text>
</comment>
<reference evidence="1" key="1">
    <citation type="submission" date="2020-12" db="EMBL/GenBank/DDBJ databases">
        <title>Sanguibacter suaedae sp. nov., isolated from Suaeda aralocaspica.</title>
        <authorList>
            <person name="Ma Q."/>
        </authorList>
    </citation>
    <scope>NUCLEOTIDE SEQUENCE</scope>
    <source>
        <strain evidence="1">YZGR15</strain>
    </source>
</reference>
<evidence type="ECO:0008006" key="3">
    <source>
        <dbReference type="Google" id="ProtNLM"/>
    </source>
</evidence>
<dbReference type="SUPFAM" id="SSF53474">
    <property type="entry name" value="alpha/beta-Hydrolases"/>
    <property type="match status" value="1"/>
</dbReference>
<dbReference type="RefSeq" id="WP_198734268.1">
    <property type="nucleotide sequence ID" value="NZ_JAEINH010000009.1"/>
</dbReference>
<dbReference type="AlphaFoldDB" id="A0A934MEI0"/>
<sequence>MNDDDIIIQVIGGVGGIAASTQDMESAAALVRSAVQHLDDARSRCAMMVADLALLRFRTVLTPSADGDGSMTRLYIDSAIDTVSSLSSALSLQVADLETLASGVLNASVVYGSAEASVQHQYLDLLGGTSSWNPMLHGLTITSGIVQSSGTSWKDKAAGGLGAWIGSYNLFRNPFTTPGVDDAARVLKPAYSLPTFLGRLGSFRPGDSWTTLKAPPSVLDLQAGHLTERRTLEPPVTSVTQAAQQIGTLGPGGGVHPPGTVKVQRIDQPDGSETWSVLIPGTDDWTPGADSVFAGEANLDLMGYGEGRGMDLVESALMQAGAPVGATVGLYAHSQGGIVAMELADDDTFRRRYTLSNVTTFGSPVAHITPAQPVPTLHVENNQELVSSLDQGVSPDLLDRVTVSADVPTSDVLEAHSPFTHATVLDTAIAGGDPSVLAAVEQQEAVLGRTPGSVGATSLPQRQVETFYLSPGFTTAATDPSGAPVCVAPPGSG</sequence>
<evidence type="ECO:0000313" key="1">
    <source>
        <dbReference type="EMBL" id="MBI9115709.1"/>
    </source>
</evidence>
<gene>
    <name evidence="1" type="ORF">JAV76_11855</name>
</gene>
<protein>
    <recommendedName>
        <fullName evidence="3">Alpha/beta hydrolase</fullName>
    </recommendedName>
</protein>
<name>A0A934MEI0_9MICO</name>
<dbReference type="EMBL" id="JAEINH010000009">
    <property type="protein sequence ID" value="MBI9115709.1"/>
    <property type="molecule type" value="Genomic_DNA"/>
</dbReference>